<dbReference type="GO" id="GO:0016567">
    <property type="term" value="P:protein ubiquitination"/>
    <property type="evidence" value="ECO:0007669"/>
    <property type="project" value="InterPro"/>
</dbReference>
<evidence type="ECO:0000256" key="3">
    <source>
        <dbReference type="PROSITE-ProRule" id="PRU00175"/>
    </source>
</evidence>
<proteinExistence type="predicted"/>
<dbReference type="AlphaFoldDB" id="A0A0Q9WXF8"/>
<feature type="domain" description="RING-type" evidence="5">
    <location>
        <begin position="160"/>
        <end position="203"/>
    </location>
</feature>
<evidence type="ECO:0000256" key="2">
    <source>
        <dbReference type="ARBA" id="ARBA00022833"/>
    </source>
</evidence>
<dbReference type="InterPro" id="IPR037381">
    <property type="entry name" value="RFWD3"/>
</dbReference>
<dbReference type="InterPro" id="IPR013083">
    <property type="entry name" value="Znf_RING/FYVE/PHD"/>
</dbReference>
<name>A0A0Q9WXF8_DROWI</name>
<dbReference type="InterPro" id="IPR001841">
    <property type="entry name" value="Znf_RING"/>
</dbReference>
<dbReference type="PANTHER" id="PTHR16047">
    <property type="entry name" value="RFWD3 PROTEIN"/>
    <property type="match status" value="1"/>
</dbReference>
<evidence type="ECO:0000259" key="5">
    <source>
        <dbReference type="PROSITE" id="PS50089"/>
    </source>
</evidence>
<keyword evidence="4" id="KW-0175">Coiled coil</keyword>
<keyword evidence="1 3" id="KW-0479">Metal-binding</keyword>
<dbReference type="GO" id="GO:0005634">
    <property type="term" value="C:nucleus"/>
    <property type="evidence" value="ECO:0007669"/>
    <property type="project" value="InterPro"/>
</dbReference>
<dbReference type="Proteomes" id="UP000007798">
    <property type="component" value="Unassembled WGS sequence"/>
</dbReference>
<dbReference type="Pfam" id="PF13639">
    <property type="entry name" value="zf-RING_2"/>
    <property type="match status" value="1"/>
</dbReference>
<dbReference type="PANTHER" id="PTHR16047:SF7">
    <property type="entry name" value="E3 UBIQUITIN-PROTEIN LIGASE RFWD3"/>
    <property type="match status" value="1"/>
</dbReference>
<dbReference type="Gene3D" id="3.30.40.10">
    <property type="entry name" value="Zinc/RING finger domain, C3HC4 (zinc finger)"/>
    <property type="match status" value="1"/>
</dbReference>
<dbReference type="GO" id="GO:0008270">
    <property type="term" value="F:zinc ion binding"/>
    <property type="evidence" value="ECO:0007669"/>
    <property type="project" value="UniProtKB-KW"/>
</dbReference>
<evidence type="ECO:0000313" key="6">
    <source>
        <dbReference type="EMBL" id="KRF98270.1"/>
    </source>
</evidence>
<keyword evidence="2" id="KW-0862">Zinc</keyword>
<reference evidence="6 7" key="1">
    <citation type="journal article" date="2007" name="Nature">
        <title>Evolution of genes and genomes on the Drosophila phylogeny.</title>
        <authorList>
            <consortium name="Drosophila 12 Genomes Consortium"/>
            <person name="Clark A.G."/>
            <person name="Eisen M.B."/>
            <person name="Smith D.R."/>
            <person name="Bergman C.M."/>
            <person name="Oliver B."/>
            <person name="Markow T.A."/>
            <person name="Kaufman T.C."/>
            <person name="Kellis M."/>
            <person name="Gelbart W."/>
            <person name="Iyer V.N."/>
            <person name="Pollard D.A."/>
            <person name="Sackton T.B."/>
            <person name="Larracuente A.M."/>
            <person name="Singh N.D."/>
            <person name="Abad J.P."/>
            <person name="Abt D.N."/>
            <person name="Adryan B."/>
            <person name="Aguade M."/>
            <person name="Akashi H."/>
            <person name="Anderson W.W."/>
            <person name="Aquadro C.F."/>
            <person name="Ardell D.H."/>
            <person name="Arguello R."/>
            <person name="Artieri C.G."/>
            <person name="Barbash D.A."/>
            <person name="Barker D."/>
            <person name="Barsanti P."/>
            <person name="Batterham P."/>
            <person name="Batzoglou S."/>
            <person name="Begun D."/>
            <person name="Bhutkar A."/>
            <person name="Blanco E."/>
            <person name="Bosak S.A."/>
            <person name="Bradley R.K."/>
            <person name="Brand A.D."/>
            <person name="Brent M.R."/>
            <person name="Brooks A.N."/>
            <person name="Brown R.H."/>
            <person name="Butlin R.K."/>
            <person name="Caggese C."/>
            <person name="Calvi B.R."/>
            <person name="Bernardo de Carvalho A."/>
            <person name="Caspi A."/>
            <person name="Castrezana S."/>
            <person name="Celniker S.E."/>
            <person name="Chang J.L."/>
            <person name="Chapple C."/>
            <person name="Chatterji S."/>
            <person name="Chinwalla A."/>
            <person name="Civetta A."/>
            <person name="Clifton S.W."/>
            <person name="Comeron J.M."/>
            <person name="Costello J.C."/>
            <person name="Coyne J.A."/>
            <person name="Daub J."/>
            <person name="David R.G."/>
            <person name="Delcher A.L."/>
            <person name="Delehaunty K."/>
            <person name="Do C.B."/>
            <person name="Ebling H."/>
            <person name="Edwards K."/>
            <person name="Eickbush T."/>
            <person name="Evans J.D."/>
            <person name="Filipski A."/>
            <person name="Findeiss S."/>
            <person name="Freyhult E."/>
            <person name="Fulton L."/>
            <person name="Fulton R."/>
            <person name="Garcia A.C."/>
            <person name="Gardiner A."/>
            <person name="Garfield D.A."/>
            <person name="Garvin B.E."/>
            <person name="Gibson G."/>
            <person name="Gilbert D."/>
            <person name="Gnerre S."/>
            <person name="Godfrey J."/>
            <person name="Good R."/>
            <person name="Gotea V."/>
            <person name="Gravely B."/>
            <person name="Greenberg A.J."/>
            <person name="Griffiths-Jones S."/>
            <person name="Gross S."/>
            <person name="Guigo R."/>
            <person name="Gustafson E.A."/>
            <person name="Haerty W."/>
            <person name="Hahn M.W."/>
            <person name="Halligan D.L."/>
            <person name="Halpern A.L."/>
            <person name="Halter G.M."/>
            <person name="Han M.V."/>
            <person name="Heger A."/>
            <person name="Hillier L."/>
            <person name="Hinrichs A.S."/>
            <person name="Holmes I."/>
            <person name="Hoskins R.A."/>
            <person name="Hubisz M.J."/>
            <person name="Hultmark D."/>
            <person name="Huntley M.A."/>
            <person name="Jaffe D.B."/>
            <person name="Jagadeeshan S."/>
            <person name="Jeck W.R."/>
            <person name="Johnson J."/>
            <person name="Jones C.D."/>
            <person name="Jordan W.C."/>
            <person name="Karpen G.H."/>
            <person name="Kataoka E."/>
            <person name="Keightley P.D."/>
            <person name="Kheradpour P."/>
            <person name="Kirkness E.F."/>
            <person name="Koerich L.B."/>
            <person name="Kristiansen K."/>
            <person name="Kudrna D."/>
            <person name="Kulathinal R.J."/>
            <person name="Kumar S."/>
            <person name="Kwok R."/>
            <person name="Lander E."/>
            <person name="Langley C.H."/>
            <person name="Lapoint R."/>
            <person name="Lazzaro B.P."/>
            <person name="Lee S.J."/>
            <person name="Levesque L."/>
            <person name="Li R."/>
            <person name="Lin C.F."/>
            <person name="Lin M.F."/>
            <person name="Lindblad-Toh K."/>
            <person name="Llopart A."/>
            <person name="Long M."/>
            <person name="Low L."/>
            <person name="Lozovsky E."/>
            <person name="Lu J."/>
            <person name="Luo M."/>
            <person name="Machado C.A."/>
            <person name="Makalowski W."/>
            <person name="Marzo M."/>
            <person name="Matsuda M."/>
            <person name="Matzkin L."/>
            <person name="McAllister B."/>
            <person name="McBride C.S."/>
            <person name="McKernan B."/>
            <person name="McKernan K."/>
            <person name="Mendez-Lago M."/>
            <person name="Minx P."/>
            <person name="Mollenhauer M.U."/>
            <person name="Montooth K."/>
            <person name="Mount S.M."/>
            <person name="Mu X."/>
            <person name="Myers E."/>
            <person name="Negre B."/>
            <person name="Newfeld S."/>
            <person name="Nielsen R."/>
            <person name="Noor M.A."/>
            <person name="O'Grady P."/>
            <person name="Pachter L."/>
            <person name="Papaceit M."/>
            <person name="Parisi M.J."/>
            <person name="Parisi M."/>
            <person name="Parts L."/>
            <person name="Pedersen J.S."/>
            <person name="Pesole G."/>
            <person name="Phillippy A.M."/>
            <person name="Ponting C.P."/>
            <person name="Pop M."/>
            <person name="Porcelli D."/>
            <person name="Powell J.R."/>
            <person name="Prohaska S."/>
            <person name="Pruitt K."/>
            <person name="Puig M."/>
            <person name="Quesneville H."/>
            <person name="Ram K.R."/>
            <person name="Rand D."/>
            <person name="Rasmussen M.D."/>
            <person name="Reed L.K."/>
            <person name="Reenan R."/>
            <person name="Reily A."/>
            <person name="Remington K.A."/>
            <person name="Rieger T.T."/>
            <person name="Ritchie M.G."/>
            <person name="Robin C."/>
            <person name="Rogers Y.H."/>
            <person name="Rohde C."/>
            <person name="Rozas J."/>
            <person name="Rubenfield M.J."/>
            <person name="Ruiz A."/>
            <person name="Russo S."/>
            <person name="Salzberg S.L."/>
            <person name="Sanchez-Gracia A."/>
            <person name="Saranga D.J."/>
            <person name="Sato H."/>
            <person name="Schaeffer S.W."/>
            <person name="Schatz M.C."/>
            <person name="Schlenke T."/>
            <person name="Schwartz R."/>
            <person name="Segarra C."/>
            <person name="Singh R.S."/>
            <person name="Sirot L."/>
            <person name="Sirota M."/>
            <person name="Sisneros N.B."/>
            <person name="Smith C.D."/>
            <person name="Smith T.F."/>
            <person name="Spieth J."/>
            <person name="Stage D.E."/>
            <person name="Stark A."/>
            <person name="Stephan W."/>
            <person name="Strausberg R.L."/>
            <person name="Strempel S."/>
            <person name="Sturgill D."/>
            <person name="Sutton G."/>
            <person name="Sutton G.G."/>
            <person name="Tao W."/>
            <person name="Teichmann S."/>
            <person name="Tobari Y.N."/>
            <person name="Tomimura Y."/>
            <person name="Tsolas J.M."/>
            <person name="Valente V.L."/>
            <person name="Venter E."/>
            <person name="Venter J.C."/>
            <person name="Vicario S."/>
            <person name="Vieira F.G."/>
            <person name="Vilella A.J."/>
            <person name="Villasante A."/>
            <person name="Walenz B."/>
            <person name="Wang J."/>
            <person name="Wasserman M."/>
            <person name="Watts T."/>
            <person name="Wilson D."/>
            <person name="Wilson R.K."/>
            <person name="Wing R.A."/>
            <person name="Wolfner M.F."/>
            <person name="Wong A."/>
            <person name="Wong G.K."/>
            <person name="Wu C.I."/>
            <person name="Wu G."/>
            <person name="Yamamoto D."/>
            <person name="Yang H.P."/>
            <person name="Yang S.P."/>
            <person name="Yorke J.A."/>
            <person name="Yoshida K."/>
            <person name="Zdobnov E."/>
            <person name="Zhang P."/>
            <person name="Zhang Y."/>
            <person name="Zimin A.V."/>
            <person name="Baldwin J."/>
            <person name="Abdouelleil A."/>
            <person name="Abdulkadir J."/>
            <person name="Abebe A."/>
            <person name="Abera B."/>
            <person name="Abreu J."/>
            <person name="Acer S.C."/>
            <person name="Aftuck L."/>
            <person name="Alexander A."/>
            <person name="An P."/>
            <person name="Anderson E."/>
            <person name="Anderson S."/>
            <person name="Arachi H."/>
            <person name="Azer M."/>
            <person name="Bachantsang P."/>
            <person name="Barry A."/>
            <person name="Bayul T."/>
            <person name="Berlin A."/>
            <person name="Bessette D."/>
            <person name="Bloom T."/>
            <person name="Blye J."/>
            <person name="Boguslavskiy L."/>
            <person name="Bonnet C."/>
            <person name="Boukhgalter B."/>
            <person name="Bourzgui I."/>
            <person name="Brown A."/>
            <person name="Cahill P."/>
            <person name="Channer S."/>
            <person name="Cheshatsang Y."/>
            <person name="Chuda L."/>
            <person name="Citroen M."/>
            <person name="Collymore A."/>
            <person name="Cooke P."/>
            <person name="Costello M."/>
            <person name="D'Aco K."/>
            <person name="Daza R."/>
            <person name="De Haan G."/>
            <person name="DeGray S."/>
            <person name="DeMaso C."/>
            <person name="Dhargay N."/>
            <person name="Dooley K."/>
            <person name="Dooley E."/>
            <person name="Doricent M."/>
            <person name="Dorje P."/>
            <person name="Dorjee K."/>
            <person name="Dupes A."/>
            <person name="Elong R."/>
            <person name="Falk J."/>
            <person name="Farina A."/>
            <person name="Faro S."/>
            <person name="Ferguson D."/>
            <person name="Fisher S."/>
            <person name="Foley C.D."/>
            <person name="Franke A."/>
            <person name="Friedrich D."/>
            <person name="Gadbois L."/>
            <person name="Gearin G."/>
            <person name="Gearin C.R."/>
            <person name="Giannoukos G."/>
            <person name="Goode T."/>
            <person name="Graham J."/>
            <person name="Grandbois E."/>
            <person name="Grewal S."/>
            <person name="Gyaltsen K."/>
            <person name="Hafez N."/>
            <person name="Hagos B."/>
            <person name="Hall J."/>
            <person name="Henson C."/>
            <person name="Hollinger A."/>
            <person name="Honan T."/>
            <person name="Huard M.D."/>
            <person name="Hughes L."/>
            <person name="Hurhula B."/>
            <person name="Husby M.E."/>
            <person name="Kamat A."/>
            <person name="Kanga B."/>
            <person name="Kashin S."/>
            <person name="Khazanovich D."/>
            <person name="Kisner P."/>
            <person name="Lance K."/>
            <person name="Lara M."/>
            <person name="Lee W."/>
            <person name="Lennon N."/>
            <person name="Letendre F."/>
            <person name="LeVine R."/>
            <person name="Lipovsky A."/>
            <person name="Liu X."/>
            <person name="Liu J."/>
            <person name="Liu S."/>
            <person name="Lokyitsang T."/>
            <person name="Lokyitsang Y."/>
            <person name="Lubonja R."/>
            <person name="Lui A."/>
            <person name="MacDonald P."/>
            <person name="Magnisalis V."/>
            <person name="Maru K."/>
            <person name="Matthews C."/>
            <person name="McCusker W."/>
            <person name="McDonough S."/>
            <person name="Mehta T."/>
            <person name="Meldrim J."/>
            <person name="Meneus L."/>
            <person name="Mihai O."/>
            <person name="Mihalev A."/>
            <person name="Mihova T."/>
            <person name="Mittelman R."/>
            <person name="Mlenga V."/>
            <person name="Montmayeur A."/>
            <person name="Mulrain L."/>
            <person name="Navidi A."/>
            <person name="Naylor J."/>
            <person name="Negash T."/>
            <person name="Nguyen T."/>
            <person name="Nguyen N."/>
            <person name="Nicol R."/>
            <person name="Norbu C."/>
            <person name="Norbu N."/>
            <person name="Novod N."/>
            <person name="O'Neill B."/>
            <person name="Osman S."/>
            <person name="Markiewicz E."/>
            <person name="Oyono O.L."/>
            <person name="Patti C."/>
            <person name="Phunkhang P."/>
            <person name="Pierre F."/>
            <person name="Priest M."/>
            <person name="Raghuraman S."/>
            <person name="Rege F."/>
            <person name="Reyes R."/>
            <person name="Rise C."/>
            <person name="Rogov P."/>
            <person name="Ross K."/>
            <person name="Ryan E."/>
            <person name="Settipalli S."/>
            <person name="Shea T."/>
            <person name="Sherpa N."/>
            <person name="Shi L."/>
            <person name="Shih D."/>
            <person name="Sparrow T."/>
            <person name="Spaulding J."/>
            <person name="Stalker J."/>
            <person name="Stange-Thomann N."/>
            <person name="Stavropoulos S."/>
            <person name="Stone C."/>
            <person name="Strader C."/>
            <person name="Tesfaye S."/>
            <person name="Thomson T."/>
            <person name="Thoulutsang Y."/>
            <person name="Thoulutsang D."/>
            <person name="Topham K."/>
            <person name="Topping I."/>
            <person name="Tsamla T."/>
            <person name="Vassiliev H."/>
            <person name="Vo A."/>
            <person name="Wangchuk T."/>
            <person name="Wangdi T."/>
            <person name="Weiand M."/>
            <person name="Wilkinson J."/>
            <person name="Wilson A."/>
            <person name="Yadav S."/>
            <person name="Young G."/>
            <person name="Yu Q."/>
            <person name="Zembek L."/>
            <person name="Zhong D."/>
            <person name="Zimmer A."/>
            <person name="Zwirko Z."/>
            <person name="Jaffe D.B."/>
            <person name="Alvarez P."/>
            <person name="Brockman W."/>
            <person name="Butler J."/>
            <person name="Chin C."/>
            <person name="Gnerre S."/>
            <person name="Grabherr M."/>
            <person name="Kleber M."/>
            <person name="Mauceli E."/>
            <person name="MacCallum I."/>
        </authorList>
    </citation>
    <scope>NUCLEOTIDE SEQUENCE [LARGE SCALE GENOMIC DNA]</scope>
    <source>
        <strain evidence="7">Tucson 14030-0811.24</strain>
    </source>
</reference>
<dbReference type="PROSITE" id="PS50089">
    <property type="entry name" value="ZF_RING_2"/>
    <property type="match status" value="1"/>
</dbReference>
<dbReference type="STRING" id="7260.A0A0Q9WXF8"/>
<keyword evidence="7" id="KW-1185">Reference proteome</keyword>
<evidence type="ECO:0000256" key="1">
    <source>
        <dbReference type="ARBA" id="ARBA00022771"/>
    </source>
</evidence>
<evidence type="ECO:0000313" key="7">
    <source>
        <dbReference type="Proteomes" id="UP000007798"/>
    </source>
</evidence>
<dbReference type="EMBL" id="CH963852">
    <property type="protein sequence ID" value="KRF98270.1"/>
    <property type="molecule type" value="Genomic_DNA"/>
</dbReference>
<protein>
    <recommendedName>
        <fullName evidence="5">RING-type domain-containing protein</fullName>
    </recommendedName>
</protein>
<organism evidence="6 7">
    <name type="scientific">Drosophila willistoni</name>
    <name type="common">Fruit fly</name>
    <dbReference type="NCBI Taxonomy" id="7260"/>
    <lineage>
        <taxon>Eukaryota</taxon>
        <taxon>Metazoa</taxon>
        <taxon>Ecdysozoa</taxon>
        <taxon>Arthropoda</taxon>
        <taxon>Hexapoda</taxon>
        <taxon>Insecta</taxon>
        <taxon>Pterygota</taxon>
        <taxon>Neoptera</taxon>
        <taxon>Endopterygota</taxon>
        <taxon>Diptera</taxon>
        <taxon>Brachycera</taxon>
        <taxon>Muscomorpha</taxon>
        <taxon>Ephydroidea</taxon>
        <taxon>Drosophilidae</taxon>
        <taxon>Drosophila</taxon>
        <taxon>Sophophora</taxon>
    </lineage>
</organism>
<dbReference type="OrthoDB" id="5600418at2759"/>
<dbReference type="SMART" id="SM00184">
    <property type="entry name" value="RING"/>
    <property type="match status" value="1"/>
</dbReference>
<dbReference type="GO" id="GO:0004842">
    <property type="term" value="F:ubiquitin-protein transferase activity"/>
    <property type="evidence" value="ECO:0007669"/>
    <property type="project" value="InterPro"/>
</dbReference>
<sequence length="224" mass="25281">MQTVSMQKIATDFDIEIAKTEEKRKELLTNLSNQDANSSNLMQQMDQCTIQNRQLTAERDGLLVQLEELKQQKTIAQNKTLELIASLESIARDSQLKLSESLATNSALKLQSLQVKAENQMKLLHLQLSEKTQVIEINKLQLENQQLKTQLKKEEEGRSCPICLCPWQESGNHRLVTLPCGHLFGDGCVKAHLRQNSTCPLCRSRAKLNNLIYLFGFNASTSGN</sequence>
<dbReference type="SUPFAM" id="SSF57850">
    <property type="entry name" value="RING/U-box"/>
    <property type="match status" value="1"/>
</dbReference>
<dbReference type="GO" id="GO:0036297">
    <property type="term" value="P:interstrand cross-link repair"/>
    <property type="evidence" value="ECO:0007669"/>
    <property type="project" value="InterPro"/>
</dbReference>
<accession>A0A0Q9WXF8</accession>
<feature type="coiled-coil region" evidence="4">
    <location>
        <begin position="17"/>
        <end position="79"/>
    </location>
</feature>
<dbReference type="FunCoup" id="A0A0Q9WXF8">
    <property type="interactions" value="8"/>
</dbReference>
<evidence type="ECO:0000256" key="4">
    <source>
        <dbReference type="SAM" id="Coils"/>
    </source>
</evidence>
<dbReference type="InParanoid" id="A0A0Q9WXF8"/>
<keyword evidence="1 3" id="KW-0863">Zinc-finger</keyword>
<gene>
    <name evidence="6" type="primary">Dwil\GK27559</name>
    <name evidence="6" type="ORF">Dwil_GK27559</name>
</gene>